<dbReference type="EMBL" id="CP025299">
    <property type="protein sequence ID" value="AUG28079.1"/>
    <property type="molecule type" value="Genomic_DNA"/>
</dbReference>
<accession>A0A2K9DB55</accession>
<evidence type="ECO:0000313" key="4">
    <source>
        <dbReference type="Proteomes" id="UP000233276"/>
    </source>
</evidence>
<evidence type="ECO:0000256" key="1">
    <source>
        <dbReference type="ARBA" id="ARBA00006525"/>
    </source>
</evidence>
<dbReference type="Pfam" id="PF02481">
    <property type="entry name" value="DNA_processg_A"/>
    <property type="match status" value="1"/>
</dbReference>
<protein>
    <submittedName>
        <fullName evidence="3">DNA processing protein DprA</fullName>
    </submittedName>
</protein>
<sequence length="301" mass="32094">MEGQQENLALLALATAPGFSWARTRAEIAELGTPSAVLHSRFEGQLLGGFDEAIDEASQLISRHMERGINVATLYAEEYPRQLRAVHDAPPVLYWQGGIEQRDSSSVAIVGTREPDGDGAAFARNLAGILAANEVPVISGLARGVDVAAMRASLDRGGRTIGVIGTGIGVYYPREHRALQDEIAAHHLLISQFAPGASASKKTFPMRNVVMSGFASATVIVQAGETSGTRTQAAAAVRHGRPLIMTRRVAESAKWAQDLIEGAYDIDVVADAKDAYDAIQRIQERQHAASVDLAFGTLLSV</sequence>
<name>A0A2K9DB55_9MICO</name>
<dbReference type="InterPro" id="IPR057666">
    <property type="entry name" value="DrpA_SLOG"/>
</dbReference>
<dbReference type="KEGG" id="mhos:CXR34_00460"/>
<dbReference type="InterPro" id="IPR003488">
    <property type="entry name" value="DprA"/>
</dbReference>
<dbReference type="SUPFAM" id="SSF102405">
    <property type="entry name" value="MCP/YpsA-like"/>
    <property type="match status" value="1"/>
</dbReference>
<feature type="domain" description="Smf/DprA SLOG" evidence="2">
    <location>
        <begin position="71"/>
        <end position="251"/>
    </location>
</feature>
<dbReference type="GO" id="GO:0009294">
    <property type="term" value="P:DNA-mediated transformation"/>
    <property type="evidence" value="ECO:0007669"/>
    <property type="project" value="InterPro"/>
</dbReference>
<proteinExistence type="inferred from homology"/>
<organism evidence="3 4">
    <name type="scientific">Microbacterium hominis</name>
    <dbReference type="NCBI Taxonomy" id="162426"/>
    <lineage>
        <taxon>Bacteria</taxon>
        <taxon>Bacillati</taxon>
        <taxon>Actinomycetota</taxon>
        <taxon>Actinomycetes</taxon>
        <taxon>Micrococcales</taxon>
        <taxon>Microbacteriaceae</taxon>
        <taxon>Microbacterium</taxon>
    </lineage>
</organism>
<dbReference type="Gene3D" id="3.40.50.450">
    <property type="match status" value="1"/>
</dbReference>
<gene>
    <name evidence="3" type="ORF">CXR34_00460</name>
</gene>
<dbReference type="PANTHER" id="PTHR43022">
    <property type="entry name" value="PROTEIN SMF"/>
    <property type="match status" value="1"/>
</dbReference>
<dbReference type="AlphaFoldDB" id="A0A2K9DB55"/>
<dbReference type="PANTHER" id="PTHR43022:SF1">
    <property type="entry name" value="PROTEIN SMF"/>
    <property type="match status" value="1"/>
</dbReference>
<evidence type="ECO:0000313" key="3">
    <source>
        <dbReference type="EMBL" id="AUG28079.1"/>
    </source>
</evidence>
<reference evidence="3 4" key="1">
    <citation type="submission" date="2017-12" db="EMBL/GenBank/DDBJ databases">
        <title>Isolation and characterization of estrogens degradatiion strain Microbacterium hominis SJTG1.</title>
        <authorList>
            <person name="Xiong W."/>
            <person name="Yin C."/>
            <person name="Zheng D."/>
            <person name="Liang R."/>
        </authorList>
    </citation>
    <scope>NUCLEOTIDE SEQUENCE [LARGE SCALE GENOMIC DNA]</scope>
    <source>
        <strain evidence="3 4">SJTG1</strain>
    </source>
</reference>
<comment type="similarity">
    <text evidence="1">Belongs to the DprA/Smf family.</text>
</comment>
<dbReference type="Proteomes" id="UP000233276">
    <property type="component" value="Chromosome"/>
</dbReference>
<dbReference type="RefSeq" id="WP_101305210.1">
    <property type="nucleotide sequence ID" value="NZ_CP025299.1"/>
</dbReference>
<evidence type="ECO:0000259" key="2">
    <source>
        <dbReference type="Pfam" id="PF02481"/>
    </source>
</evidence>